<dbReference type="PANTHER" id="PTHR48098:SF1">
    <property type="entry name" value="DIACYLGLYCEROL ACYLTRANSFERASE_MYCOLYLTRANSFERASE AG85A"/>
    <property type="match status" value="1"/>
</dbReference>
<dbReference type="EMBL" id="JBHTMX010000230">
    <property type="protein sequence ID" value="MFD1333445.1"/>
    <property type="molecule type" value="Genomic_DNA"/>
</dbReference>
<reference evidence="3" key="1">
    <citation type="journal article" date="2019" name="Int. J. Syst. Evol. Microbiol.">
        <title>The Global Catalogue of Microorganisms (GCM) 10K type strain sequencing project: providing services to taxonomists for standard genome sequencing and annotation.</title>
        <authorList>
            <consortium name="The Broad Institute Genomics Platform"/>
            <consortium name="The Broad Institute Genome Sequencing Center for Infectious Disease"/>
            <person name="Wu L."/>
            <person name="Ma J."/>
        </authorList>
    </citation>
    <scope>NUCLEOTIDE SEQUENCE [LARGE SCALE GENOMIC DNA]</scope>
    <source>
        <strain evidence="3">CCUG 61696</strain>
    </source>
</reference>
<dbReference type="Gene3D" id="3.40.50.1820">
    <property type="entry name" value="alpha/beta hydrolase"/>
    <property type="match status" value="1"/>
</dbReference>
<dbReference type="Proteomes" id="UP001597171">
    <property type="component" value="Unassembled WGS sequence"/>
</dbReference>
<accession>A0ABW3ZBT1</accession>
<organism evidence="2 3">
    <name type="scientific">Methylopila musalis</name>
    <dbReference type="NCBI Taxonomy" id="1134781"/>
    <lineage>
        <taxon>Bacteria</taxon>
        <taxon>Pseudomonadati</taxon>
        <taxon>Pseudomonadota</taxon>
        <taxon>Alphaproteobacteria</taxon>
        <taxon>Hyphomicrobiales</taxon>
        <taxon>Methylopilaceae</taxon>
        <taxon>Methylopila</taxon>
    </lineage>
</organism>
<dbReference type="InterPro" id="IPR000801">
    <property type="entry name" value="Esterase-like"/>
</dbReference>
<gene>
    <name evidence="2" type="ORF">ACFQ4O_15705</name>
</gene>
<name>A0ABW3ZBT1_9HYPH</name>
<dbReference type="RefSeq" id="WP_378777001.1">
    <property type="nucleotide sequence ID" value="NZ_JBHTMX010000230.1"/>
</dbReference>
<proteinExistence type="predicted"/>
<evidence type="ECO:0000313" key="3">
    <source>
        <dbReference type="Proteomes" id="UP001597171"/>
    </source>
</evidence>
<comment type="caution">
    <text evidence="2">The sequence shown here is derived from an EMBL/GenBank/DDBJ whole genome shotgun (WGS) entry which is preliminary data.</text>
</comment>
<feature type="chain" id="PRO_5045064372" evidence="1">
    <location>
        <begin position="26"/>
        <end position="313"/>
    </location>
</feature>
<evidence type="ECO:0000313" key="2">
    <source>
        <dbReference type="EMBL" id="MFD1333445.1"/>
    </source>
</evidence>
<feature type="signal peptide" evidence="1">
    <location>
        <begin position="1"/>
        <end position="25"/>
    </location>
</feature>
<protein>
    <submittedName>
        <fullName evidence="2">Alpha/beta hydrolase</fullName>
    </submittedName>
</protein>
<dbReference type="InterPro" id="IPR029058">
    <property type="entry name" value="AB_hydrolase_fold"/>
</dbReference>
<sequence>MDLAATLRRAGLAAAFALTSLAAQAQDVVGGLVERRLLTHSEALGRDIAYSLYRPAVAPREGEVWPTLFLLEGRPSETDWLDQGDAQNILDRAIADGVIPPMLVVMPVAPHSWYVDNPDPGGHGRMKTAITQDLRAALEQRFPLARCREGRAVAGLSMGGYGALLFALDAPDLFGAGVSLSGAIAPPIGEGDDERAARADRFYDKAFGAPLARERFNAWNLFGKAEALRRAAEKPAIFLSIGDRDRAGLLQSTTLLHAQLLRAGVDSSLRVGSGGHDWEVWKRDLAAALAWLGPRLDTRCDSEIASREGAALR</sequence>
<dbReference type="InterPro" id="IPR050583">
    <property type="entry name" value="Mycobacterial_A85_antigen"/>
</dbReference>
<dbReference type="SUPFAM" id="SSF53474">
    <property type="entry name" value="alpha/beta-Hydrolases"/>
    <property type="match status" value="1"/>
</dbReference>
<dbReference type="GO" id="GO:0016787">
    <property type="term" value="F:hydrolase activity"/>
    <property type="evidence" value="ECO:0007669"/>
    <property type="project" value="UniProtKB-KW"/>
</dbReference>
<dbReference type="PANTHER" id="PTHR48098">
    <property type="entry name" value="ENTEROCHELIN ESTERASE-RELATED"/>
    <property type="match status" value="1"/>
</dbReference>
<keyword evidence="3" id="KW-1185">Reference proteome</keyword>
<evidence type="ECO:0000256" key="1">
    <source>
        <dbReference type="SAM" id="SignalP"/>
    </source>
</evidence>
<keyword evidence="2" id="KW-0378">Hydrolase</keyword>
<keyword evidence="1" id="KW-0732">Signal</keyword>
<dbReference type="Pfam" id="PF00756">
    <property type="entry name" value="Esterase"/>
    <property type="match status" value="1"/>
</dbReference>